<evidence type="ECO:0000313" key="1">
    <source>
        <dbReference type="EMBL" id="KAG8051810.1"/>
    </source>
</evidence>
<dbReference type="AlphaFoldDB" id="A0A8J5V620"/>
<dbReference type="Proteomes" id="UP000729402">
    <property type="component" value="Unassembled WGS sequence"/>
</dbReference>
<reference evidence="1" key="1">
    <citation type="journal article" date="2021" name="bioRxiv">
        <title>Whole Genome Assembly and Annotation of Northern Wild Rice, Zizania palustris L., Supports a Whole Genome Duplication in the Zizania Genus.</title>
        <authorList>
            <person name="Haas M."/>
            <person name="Kono T."/>
            <person name="Macchietto M."/>
            <person name="Millas R."/>
            <person name="McGilp L."/>
            <person name="Shao M."/>
            <person name="Duquette J."/>
            <person name="Hirsch C.N."/>
            <person name="Kimball J."/>
        </authorList>
    </citation>
    <scope>NUCLEOTIDE SEQUENCE</scope>
    <source>
        <tissue evidence="1">Fresh leaf tissue</tissue>
    </source>
</reference>
<evidence type="ECO:0000313" key="2">
    <source>
        <dbReference type="Proteomes" id="UP000729402"/>
    </source>
</evidence>
<keyword evidence="2" id="KW-1185">Reference proteome</keyword>
<organism evidence="1 2">
    <name type="scientific">Zizania palustris</name>
    <name type="common">Northern wild rice</name>
    <dbReference type="NCBI Taxonomy" id="103762"/>
    <lineage>
        <taxon>Eukaryota</taxon>
        <taxon>Viridiplantae</taxon>
        <taxon>Streptophyta</taxon>
        <taxon>Embryophyta</taxon>
        <taxon>Tracheophyta</taxon>
        <taxon>Spermatophyta</taxon>
        <taxon>Magnoliopsida</taxon>
        <taxon>Liliopsida</taxon>
        <taxon>Poales</taxon>
        <taxon>Poaceae</taxon>
        <taxon>BOP clade</taxon>
        <taxon>Oryzoideae</taxon>
        <taxon>Oryzeae</taxon>
        <taxon>Zizaniinae</taxon>
        <taxon>Zizania</taxon>
    </lineage>
</organism>
<sequence>MVPWTPPAPPLSQLSTRLLSVDRFDSRLQRALLQYGVFAAVEAKLGDSALGDGCATTVLEKAATMTAGKTVEGRRRG</sequence>
<accession>A0A8J5V620</accession>
<name>A0A8J5V620_ZIZPA</name>
<protein>
    <submittedName>
        <fullName evidence="1">Uncharacterized protein</fullName>
    </submittedName>
</protein>
<proteinExistence type="predicted"/>
<dbReference type="EMBL" id="JAAALK010000288">
    <property type="protein sequence ID" value="KAG8051810.1"/>
    <property type="molecule type" value="Genomic_DNA"/>
</dbReference>
<reference evidence="1" key="2">
    <citation type="submission" date="2021-02" db="EMBL/GenBank/DDBJ databases">
        <authorList>
            <person name="Kimball J.A."/>
            <person name="Haas M.W."/>
            <person name="Macchietto M."/>
            <person name="Kono T."/>
            <person name="Duquette J."/>
            <person name="Shao M."/>
        </authorList>
    </citation>
    <scope>NUCLEOTIDE SEQUENCE</scope>
    <source>
        <tissue evidence="1">Fresh leaf tissue</tissue>
    </source>
</reference>
<comment type="caution">
    <text evidence="1">The sequence shown here is derived from an EMBL/GenBank/DDBJ whole genome shotgun (WGS) entry which is preliminary data.</text>
</comment>
<dbReference type="OrthoDB" id="779821at2759"/>
<gene>
    <name evidence="1" type="ORF">GUJ93_ZPchr0001g30308</name>
</gene>